<dbReference type="InterPro" id="IPR001228">
    <property type="entry name" value="IspD"/>
</dbReference>
<comment type="function">
    <text evidence="7">Catalyzes the formation of 4-diphosphocytidyl-2-C-methyl-D-erythritol from CTP and 2-C-methyl-D-erythritol 4-phosphate (MEP).</text>
</comment>
<dbReference type="PANTHER" id="PTHR32125">
    <property type="entry name" value="2-C-METHYL-D-ERYTHRITOL 4-PHOSPHATE CYTIDYLYLTRANSFERASE, CHLOROPLASTIC"/>
    <property type="match status" value="1"/>
</dbReference>
<gene>
    <name evidence="7 8" type="primary">ispD</name>
    <name evidence="8" type="ORF">COB67_06785</name>
</gene>
<accession>A0A2A4T4S4</accession>
<dbReference type="Proteomes" id="UP000218113">
    <property type="component" value="Unassembled WGS sequence"/>
</dbReference>
<sequence>MQEKKVDVIILAAGKGARMKAEKNKMFLTLQGIPVLYRTLSQFNDFFRVDRIILVVRPGEENDINEMLEEFGPLRKIEPIVLGGKERYDSVKNGLQYLLDHRSADLVMVHDGARPFVTESLLERFFTGIEEKEVLLPVMPIFETVRKKLAEGKTRTVDRESLFVMQTPQAFHFNSIEQVFFSIEEGVFNPTDEASYFEHLNYTVRMVEGEKWNIKITTQDDLTWAQCLLTGYPDLKIQADLNI</sequence>
<dbReference type="SUPFAM" id="SSF53448">
    <property type="entry name" value="Nucleotide-diphospho-sugar transferases"/>
    <property type="match status" value="1"/>
</dbReference>
<evidence type="ECO:0000256" key="5">
    <source>
        <dbReference type="ARBA" id="ARBA00022695"/>
    </source>
</evidence>
<feature type="site" description="Positions MEP for the nucleophilic attack" evidence="7">
    <location>
        <position position="159"/>
    </location>
</feature>
<evidence type="ECO:0000256" key="3">
    <source>
        <dbReference type="ARBA" id="ARBA00009789"/>
    </source>
</evidence>
<dbReference type="PROSITE" id="PS01295">
    <property type="entry name" value="ISPD"/>
    <property type="match status" value="1"/>
</dbReference>
<dbReference type="EMBL" id="NVSR01000037">
    <property type="protein sequence ID" value="PCI28279.1"/>
    <property type="molecule type" value="Genomic_DNA"/>
</dbReference>
<dbReference type="PANTHER" id="PTHR32125:SF4">
    <property type="entry name" value="2-C-METHYL-D-ERYTHRITOL 4-PHOSPHATE CYTIDYLYLTRANSFERASE, CHLOROPLASTIC"/>
    <property type="match status" value="1"/>
</dbReference>
<dbReference type="FunFam" id="3.90.550.10:FF:000003">
    <property type="entry name" value="2-C-methyl-D-erythritol 4-phosphate cytidylyltransferase"/>
    <property type="match status" value="1"/>
</dbReference>
<dbReference type="UniPathway" id="UPA00056">
    <property type="reaction ID" value="UER00093"/>
</dbReference>
<comment type="similarity">
    <text evidence="3 7">Belongs to the IspD/TarI cytidylyltransferase family. IspD subfamily.</text>
</comment>
<comment type="pathway">
    <text evidence="2 7">Isoprenoid biosynthesis; isopentenyl diphosphate biosynthesis via DXP pathway; isopentenyl diphosphate from 1-deoxy-D-xylulose 5-phosphate: step 2/6.</text>
</comment>
<dbReference type="GO" id="GO:0050518">
    <property type="term" value="F:2-C-methyl-D-erythritol 4-phosphate cytidylyltransferase activity"/>
    <property type="evidence" value="ECO:0007669"/>
    <property type="project" value="UniProtKB-UniRule"/>
</dbReference>
<comment type="caution">
    <text evidence="8">The sequence shown here is derived from an EMBL/GenBank/DDBJ whole genome shotgun (WGS) entry which is preliminary data.</text>
</comment>
<dbReference type="InterPro" id="IPR034683">
    <property type="entry name" value="IspD/TarI"/>
</dbReference>
<evidence type="ECO:0000256" key="1">
    <source>
        <dbReference type="ARBA" id="ARBA00001282"/>
    </source>
</evidence>
<proteinExistence type="inferred from homology"/>
<organism evidence="8 9">
    <name type="scientific">SAR324 cluster bacterium</name>
    <dbReference type="NCBI Taxonomy" id="2024889"/>
    <lineage>
        <taxon>Bacteria</taxon>
        <taxon>Deltaproteobacteria</taxon>
        <taxon>SAR324 cluster</taxon>
    </lineage>
</organism>
<evidence type="ECO:0000256" key="7">
    <source>
        <dbReference type="HAMAP-Rule" id="MF_00108"/>
    </source>
</evidence>
<dbReference type="EC" id="2.7.7.60" evidence="7"/>
<evidence type="ECO:0000256" key="2">
    <source>
        <dbReference type="ARBA" id="ARBA00004787"/>
    </source>
</evidence>
<comment type="catalytic activity">
    <reaction evidence="1 7">
        <text>2-C-methyl-D-erythritol 4-phosphate + CTP + H(+) = 4-CDP-2-C-methyl-D-erythritol + diphosphate</text>
        <dbReference type="Rhea" id="RHEA:13429"/>
        <dbReference type="ChEBI" id="CHEBI:15378"/>
        <dbReference type="ChEBI" id="CHEBI:33019"/>
        <dbReference type="ChEBI" id="CHEBI:37563"/>
        <dbReference type="ChEBI" id="CHEBI:57823"/>
        <dbReference type="ChEBI" id="CHEBI:58262"/>
        <dbReference type="EC" id="2.7.7.60"/>
    </reaction>
</comment>
<dbReference type="NCBIfam" id="TIGR00453">
    <property type="entry name" value="ispD"/>
    <property type="match status" value="1"/>
</dbReference>
<dbReference type="AlphaFoldDB" id="A0A2A4T4S4"/>
<reference evidence="9" key="1">
    <citation type="submission" date="2017-08" db="EMBL/GenBank/DDBJ databases">
        <title>A dynamic microbial community with high functional redundancy inhabits the cold, oxic subseafloor aquifer.</title>
        <authorList>
            <person name="Tully B.J."/>
            <person name="Wheat C.G."/>
            <person name="Glazer B.T."/>
            <person name="Huber J.A."/>
        </authorList>
    </citation>
    <scope>NUCLEOTIDE SEQUENCE [LARGE SCALE GENOMIC DNA]</scope>
</reference>
<dbReference type="CDD" id="cd02516">
    <property type="entry name" value="CDP-ME_synthetase"/>
    <property type="match status" value="1"/>
</dbReference>
<feature type="site" description="Positions MEP for the nucleophilic attack" evidence="7">
    <location>
        <position position="215"/>
    </location>
</feature>
<evidence type="ECO:0000256" key="6">
    <source>
        <dbReference type="ARBA" id="ARBA00023229"/>
    </source>
</evidence>
<dbReference type="HAMAP" id="MF_00108">
    <property type="entry name" value="IspD"/>
    <property type="match status" value="1"/>
</dbReference>
<feature type="site" description="Transition state stabilizer" evidence="7">
    <location>
        <position position="25"/>
    </location>
</feature>
<keyword evidence="6 7" id="KW-0414">Isoprene biosynthesis</keyword>
<dbReference type="GO" id="GO:0019288">
    <property type="term" value="P:isopentenyl diphosphate biosynthetic process, methylerythritol 4-phosphate pathway"/>
    <property type="evidence" value="ECO:0007669"/>
    <property type="project" value="UniProtKB-UniRule"/>
</dbReference>
<evidence type="ECO:0000256" key="4">
    <source>
        <dbReference type="ARBA" id="ARBA00022679"/>
    </source>
</evidence>
<name>A0A2A4T4S4_9DELT</name>
<dbReference type="InterPro" id="IPR029044">
    <property type="entry name" value="Nucleotide-diphossugar_trans"/>
</dbReference>
<keyword evidence="5 7" id="KW-0548">Nucleotidyltransferase</keyword>
<dbReference type="InterPro" id="IPR018294">
    <property type="entry name" value="ISPD_synthase_CS"/>
</dbReference>
<keyword evidence="4 7" id="KW-0808">Transferase</keyword>
<evidence type="ECO:0000313" key="8">
    <source>
        <dbReference type="EMBL" id="PCI28279.1"/>
    </source>
</evidence>
<evidence type="ECO:0000313" key="9">
    <source>
        <dbReference type="Proteomes" id="UP000218113"/>
    </source>
</evidence>
<protein>
    <recommendedName>
        <fullName evidence="7">2-C-methyl-D-erythritol 4-phosphate cytidylyltransferase</fullName>
        <ecNumber evidence="7">2.7.7.60</ecNumber>
    </recommendedName>
    <alternativeName>
        <fullName evidence="7">4-diphosphocytidyl-2C-methyl-D-erythritol synthase</fullName>
    </alternativeName>
    <alternativeName>
        <fullName evidence="7">MEP cytidylyltransferase</fullName>
        <shortName evidence="7">MCT</shortName>
    </alternativeName>
</protein>
<dbReference type="InterPro" id="IPR050088">
    <property type="entry name" value="IspD/TarI_cytidylyltransf_bact"/>
</dbReference>
<dbReference type="Pfam" id="PF01128">
    <property type="entry name" value="IspD"/>
    <property type="match status" value="1"/>
</dbReference>
<dbReference type="Gene3D" id="3.90.550.10">
    <property type="entry name" value="Spore Coat Polysaccharide Biosynthesis Protein SpsA, Chain A"/>
    <property type="match status" value="1"/>
</dbReference>
<feature type="site" description="Transition state stabilizer" evidence="7">
    <location>
        <position position="18"/>
    </location>
</feature>